<keyword evidence="2" id="KW-0677">Repeat</keyword>
<evidence type="ECO:0000256" key="3">
    <source>
        <dbReference type="ARBA" id="ARBA00023002"/>
    </source>
</evidence>
<keyword evidence="3" id="KW-0560">Oxidoreductase</keyword>
<keyword evidence="4" id="KW-0520">NAD</keyword>
<dbReference type="InterPro" id="IPR013766">
    <property type="entry name" value="Thioredoxin_domain"/>
</dbReference>
<dbReference type="eggNOG" id="KOG2501">
    <property type="taxonomic scope" value="Eukaryota"/>
</dbReference>
<dbReference type="Pfam" id="PF13905">
    <property type="entry name" value="Thioredoxin_8"/>
    <property type="match status" value="2"/>
</dbReference>
<proteinExistence type="inferred from homology"/>
<dbReference type="FunCoup" id="A0A059CWP3">
    <property type="interactions" value="25"/>
</dbReference>
<evidence type="ECO:0000256" key="4">
    <source>
        <dbReference type="ARBA" id="ARBA00023027"/>
    </source>
</evidence>
<dbReference type="OrthoDB" id="409136at2759"/>
<dbReference type="InterPro" id="IPR036249">
    <property type="entry name" value="Thioredoxin-like_sf"/>
</dbReference>
<dbReference type="OMA" id="NAPCRQF"/>
<accession>A0A059CWP3</accession>
<dbReference type="PANTHER" id="PTHR13871:SF81">
    <property type="entry name" value="NUCLEOREDOXIN 3-RELATED"/>
    <property type="match status" value="1"/>
</dbReference>
<dbReference type="SUPFAM" id="SSF57889">
    <property type="entry name" value="Cysteine-rich domain"/>
    <property type="match status" value="1"/>
</dbReference>
<dbReference type="GO" id="GO:0047134">
    <property type="term" value="F:protein-disulfide reductase [NAD(P)H] activity"/>
    <property type="evidence" value="ECO:0007669"/>
    <property type="project" value="UniProtKB-EC"/>
</dbReference>
<evidence type="ECO:0000256" key="1">
    <source>
        <dbReference type="ARBA" id="ARBA00012612"/>
    </source>
</evidence>
<comment type="catalytic activity">
    <reaction evidence="6">
        <text>[protein]-dithiol + NAD(+) = [protein]-disulfide + NADH + H(+)</text>
        <dbReference type="Rhea" id="RHEA:18749"/>
        <dbReference type="Rhea" id="RHEA-COMP:10593"/>
        <dbReference type="Rhea" id="RHEA-COMP:10594"/>
        <dbReference type="ChEBI" id="CHEBI:15378"/>
        <dbReference type="ChEBI" id="CHEBI:29950"/>
        <dbReference type="ChEBI" id="CHEBI:50058"/>
        <dbReference type="ChEBI" id="CHEBI:57540"/>
        <dbReference type="ChEBI" id="CHEBI:57945"/>
        <dbReference type="EC" id="1.8.1.8"/>
    </reaction>
</comment>
<dbReference type="InParanoid" id="A0A059CWP3"/>
<dbReference type="Gene3D" id="3.40.30.10">
    <property type="entry name" value="Glutaredoxin"/>
    <property type="match status" value="2"/>
</dbReference>
<evidence type="ECO:0000259" key="8">
    <source>
        <dbReference type="PROSITE" id="PS51352"/>
    </source>
</evidence>
<evidence type="ECO:0000256" key="6">
    <source>
        <dbReference type="ARBA" id="ARBA00047388"/>
    </source>
</evidence>
<dbReference type="PROSITE" id="PS51352">
    <property type="entry name" value="THIOREDOXIN_2"/>
    <property type="match status" value="2"/>
</dbReference>
<evidence type="ECO:0000256" key="5">
    <source>
        <dbReference type="ARBA" id="ARBA00025782"/>
    </source>
</evidence>
<evidence type="ECO:0000256" key="2">
    <source>
        <dbReference type="ARBA" id="ARBA00022737"/>
    </source>
</evidence>
<dbReference type="Gramene" id="KCW82586">
    <property type="protein sequence ID" value="KCW82586"/>
    <property type="gene ID" value="EUGRSUZ_C03982"/>
</dbReference>
<dbReference type="Pfam" id="PF03107">
    <property type="entry name" value="C1_2"/>
    <property type="match status" value="1"/>
</dbReference>
<evidence type="ECO:0000313" key="9">
    <source>
        <dbReference type="EMBL" id="KCW82586.1"/>
    </source>
</evidence>
<dbReference type="InterPro" id="IPR004146">
    <property type="entry name" value="DC1"/>
</dbReference>
<comment type="catalytic activity">
    <reaction evidence="7">
        <text>[protein]-dithiol + NADP(+) = [protein]-disulfide + NADPH + H(+)</text>
        <dbReference type="Rhea" id="RHEA:18753"/>
        <dbReference type="Rhea" id="RHEA-COMP:10593"/>
        <dbReference type="Rhea" id="RHEA-COMP:10594"/>
        <dbReference type="ChEBI" id="CHEBI:15378"/>
        <dbReference type="ChEBI" id="CHEBI:29950"/>
        <dbReference type="ChEBI" id="CHEBI:50058"/>
        <dbReference type="ChEBI" id="CHEBI:57783"/>
        <dbReference type="ChEBI" id="CHEBI:58349"/>
        <dbReference type="EC" id="1.8.1.8"/>
    </reaction>
</comment>
<feature type="domain" description="Thioredoxin" evidence="8">
    <location>
        <begin position="16"/>
        <end position="182"/>
    </location>
</feature>
<sequence>MPSLPSNPHTTLCSLHLGALAMSDQSALDVLASHGVTCLLSSHGQVPLSSLENRSVCILFSANWCRPCRTFVPQLARLYETVNAAGEHPLEILFVSSDHDEKAFDEHFRCMPWLAVPFDASLHGRLNKHYRVHRIPSLVPLTSEEIPGHDELIGMIEDYGAEAFPFTKKRLEELKLLDASRREGGNLERLLAGEGRDCLLLSDGGAGRLPVPHLVGKTVGLYFGASWSPPCSDFTQQLKEAYAELKAAARDQCFEVIFVSTDGNKEEFEAGTSSMPWPFIPYEDKSRKDLCRIFGIRRIPALIIVGRDGRTASREGREMVSEYGAMGFPFTAERRREIEEALREEGEKLGRREVKDARHEHALKPGMAKAYVCDSCKREGRFWALSCEDCNYDLHPTCLN</sequence>
<dbReference type="InterPro" id="IPR052259">
    <property type="entry name" value="Nucleoredoxin-like"/>
</dbReference>
<dbReference type="PANTHER" id="PTHR13871">
    <property type="entry name" value="THIOREDOXIN"/>
    <property type="match status" value="1"/>
</dbReference>
<dbReference type="EC" id="1.8.1.8" evidence="1"/>
<dbReference type="EMBL" id="KK198755">
    <property type="protein sequence ID" value="KCW82586.1"/>
    <property type="molecule type" value="Genomic_DNA"/>
</dbReference>
<gene>
    <name evidence="9" type="ORF">EUGRSUZ_C03982</name>
</gene>
<dbReference type="AlphaFoldDB" id="A0A059CWP3"/>
<feature type="domain" description="Thioredoxin" evidence="8">
    <location>
        <begin position="190"/>
        <end position="344"/>
    </location>
</feature>
<protein>
    <recommendedName>
        <fullName evidence="1">protein-disulfide reductase</fullName>
        <ecNumber evidence="1">1.8.1.8</ecNumber>
    </recommendedName>
</protein>
<dbReference type="InterPro" id="IPR012336">
    <property type="entry name" value="Thioredoxin-like_fold"/>
</dbReference>
<reference evidence="9" key="1">
    <citation type="submission" date="2013-07" db="EMBL/GenBank/DDBJ databases">
        <title>The genome of Eucalyptus grandis.</title>
        <authorList>
            <person name="Schmutz J."/>
            <person name="Hayes R."/>
            <person name="Myburg A."/>
            <person name="Tuskan G."/>
            <person name="Grattapaglia D."/>
            <person name="Rokhsar D.S."/>
        </authorList>
    </citation>
    <scope>NUCLEOTIDE SEQUENCE</scope>
    <source>
        <tissue evidence="9">Leaf extractions</tissue>
    </source>
</reference>
<dbReference type="KEGG" id="egr:104438361"/>
<evidence type="ECO:0000256" key="7">
    <source>
        <dbReference type="ARBA" id="ARBA00047804"/>
    </source>
</evidence>
<dbReference type="InterPro" id="IPR046349">
    <property type="entry name" value="C1-like_sf"/>
</dbReference>
<comment type="similarity">
    <text evidence="5">Belongs to the nucleoredoxin family.</text>
</comment>
<name>A0A059CWP3_EUCGR</name>
<organism evidence="9">
    <name type="scientific">Eucalyptus grandis</name>
    <name type="common">Flooded gum</name>
    <dbReference type="NCBI Taxonomy" id="71139"/>
    <lineage>
        <taxon>Eukaryota</taxon>
        <taxon>Viridiplantae</taxon>
        <taxon>Streptophyta</taxon>
        <taxon>Embryophyta</taxon>
        <taxon>Tracheophyta</taxon>
        <taxon>Spermatophyta</taxon>
        <taxon>Magnoliopsida</taxon>
        <taxon>eudicotyledons</taxon>
        <taxon>Gunneridae</taxon>
        <taxon>Pentapetalae</taxon>
        <taxon>rosids</taxon>
        <taxon>malvids</taxon>
        <taxon>Myrtales</taxon>
        <taxon>Myrtaceae</taxon>
        <taxon>Myrtoideae</taxon>
        <taxon>Eucalypteae</taxon>
        <taxon>Eucalyptus</taxon>
    </lineage>
</organism>
<dbReference type="SUPFAM" id="SSF52833">
    <property type="entry name" value="Thioredoxin-like"/>
    <property type="match status" value="2"/>
</dbReference>